<evidence type="ECO:0000313" key="8">
    <source>
        <dbReference type="EMBL" id="RWA05573.1"/>
    </source>
</evidence>
<dbReference type="Gene3D" id="3.90.550.20">
    <property type="match status" value="1"/>
</dbReference>
<dbReference type="InterPro" id="IPR051706">
    <property type="entry name" value="Glycosyltransferase_domain"/>
</dbReference>
<comment type="similarity">
    <text evidence="2">Belongs to the glycosyltransferase 32 family.</text>
</comment>
<organism evidence="8 9">
    <name type="scientific">Xylaria grammica</name>
    <dbReference type="NCBI Taxonomy" id="363999"/>
    <lineage>
        <taxon>Eukaryota</taxon>
        <taxon>Fungi</taxon>
        <taxon>Dikarya</taxon>
        <taxon>Ascomycota</taxon>
        <taxon>Pezizomycotina</taxon>
        <taxon>Sordariomycetes</taxon>
        <taxon>Xylariomycetidae</taxon>
        <taxon>Xylariales</taxon>
        <taxon>Xylariaceae</taxon>
        <taxon>Xylaria</taxon>
    </lineage>
</organism>
<evidence type="ECO:0000256" key="5">
    <source>
        <dbReference type="ARBA" id="ARBA00022989"/>
    </source>
</evidence>
<dbReference type="Pfam" id="PF04488">
    <property type="entry name" value="Gly_transf_sug"/>
    <property type="match status" value="1"/>
</dbReference>
<reference evidence="8 9" key="1">
    <citation type="submission" date="2018-12" db="EMBL/GenBank/DDBJ databases">
        <title>Draft genome sequence of Xylaria grammica IHI A82.</title>
        <authorList>
            <person name="Buettner E."/>
            <person name="Kellner H."/>
        </authorList>
    </citation>
    <scope>NUCLEOTIDE SEQUENCE [LARGE SCALE GENOMIC DNA]</scope>
    <source>
        <strain evidence="8 9">IHI A82</strain>
    </source>
</reference>
<dbReference type="Proteomes" id="UP000286045">
    <property type="component" value="Unassembled WGS sequence"/>
</dbReference>
<evidence type="ECO:0000256" key="2">
    <source>
        <dbReference type="ARBA" id="ARBA00009003"/>
    </source>
</evidence>
<comment type="caution">
    <text evidence="8">The sequence shown here is derived from an EMBL/GenBank/DDBJ whole genome shotgun (WGS) entry which is preliminary data.</text>
</comment>
<dbReference type="GO" id="GO:0000030">
    <property type="term" value="F:mannosyltransferase activity"/>
    <property type="evidence" value="ECO:0007669"/>
    <property type="project" value="TreeGrafter"/>
</dbReference>
<evidence type="ECO:0000256" key="6">
    <source>
        <dbReference type="ARBA" id="ARBA00023136"/>
    </source>
</evidence>
<keyword evidence="9" id="KW-1185">Reference proteome</keyword>
<gene>
    <name evidence="8" type="ORF">EKO27_g9533</name>
</gene>
<dbReference type="GO" id="GO:0051999">
    <property type="term" value="P:mannosyl-inositol phosphorylceramide biosynthetic process"/>
    <property type="evidence" value="ECO:0007669"/>
    <property type="project" value="TreeGrafter"/>
</dbReference>
<evidence type="ECO:0008006" key="10">
    <source>
        <dbReference type="Google" id="ProtNLM"/>
    </source>
</evidence>
<keyword evidence="4 7" id="KW-0812">Transmembrane</keyword>
<keyword evidence="5 7" id="KW-1133">Transmembrane helix</keyword>
<keyword evidence="3" id="KW-0808">Transferase</keyword>
<evidence type="ECO:0000313" key="9">
    <source>
        <dbReference type="Proteomes" id="UP000286045"/>
    </source>
</evidence>
<name>A0A439CTS8_9PEZI</name>
<sequence length="352" mass="40952">MALTISPRARRVLKILIILIIFSLLLDFIRRLYNFSNLFGFFKGHSGIVLTQQDILDDYNARQGQNDTGAVPVIPKILHQVFHNWTDPENPVITLPEDWERARQSCIALNPDWEYKLWTAKNSRDFIEEEFSWFLETYDNYKFPIQRVDVIRYFALRHFGGIYIDLDNGCKESLEPITYFPAFTTDGGHGTLSNNIIGGQPGHPFFYLLTESLMAWNWNWILPYVIVSYTSGQWFVTAMWEKYHALLSNGSVRGFDGVGWKPLHHILMDTRPDQPDPFVFWNQEHGGSWDNWDSPWFGWIGSHIGLVIKWVVGVIVLVVLLIASCVWCCKCWAARRRRKNGYKKVETNDVIV</sequence>
<keyword evidence="6 7" id="KW-0472">Membrane</keyword>
<evidence type="ECO:0000256" key="7">
    <source>
        <dbReference type="SAM" id="Phobius"/>
    </source>
</evidence>
<dbReference type="STRING" id="363999.A0A439CTS8"/>
<dbReference type="EMBL" id="RYZI01000425">
    <property type="protein sequence ID" value="RWA05573.1"/>
    <property type="molecule type" value="Genomic_DNA"/>
</dbReference>
<protein>
    <recommendedName>
        <fullName evidence="10">Mannosyl phosphorylinositol ceramide synthase SUR1</fullName>
    </recommendedName>
</protein>
<dbReference type="AlphaFoldDB" id="A0A439CTS8"/>
<dbReference type="InterPro" id="IPR007577">
    <property type="entry name" value="GlycoTrfase_DXD_sugar-bd_CS"/>
</dbReference>
<dbReference type="PANTHER" id="PTHR32385">
    <property type="entry name" value="MANNOSYL PHOSPHORYLINOSITOL CERAMIDE SYNTHASE"/>
    <property type="match status" value="1"/>
</dbReference>
<proteinExistence type="inferred from homology"/>
<dbReference type="PANTHER" id="PTHR32385:SF20">
    <property type="entry name" value="MANNOSYL PHOSPHORYLINOSITOL CERAMIDE SYNTHASE CSH1-RELATED"/>
    <property type="match status" value="1"/>
</dbReference>
<dbReference type="GO" id="GO:0016020">
    <property type="term" value="C:membrane"/>
    <property type="evidence" value="ECO:0007669"/>
    <property type="project" value="UniProtKB-SubCell"/>
</dbReference>
<evidence type="ECO:0000256" key="1">
    <source>
        <dbReference type="ARBA" id="ARBA00004370"/>
    </source>
</evidence>
<dbReference type="SUPFAM" id="SSF53448">
    <property type="entry name" value="Nucleotide-diphospho-sugar transferases"/>
    <property type="match status" value="1"/>
</dbReference>
<evidence type="ECO:0000256" key="3">
    <source>
        <dbReference type="ARBA" id="ARBA00022679"/>
    </source>
</evidence>
<evidence type="ECO:0000256" key="4">
    <source>
        <dbReference type="ARBA" id="ARBA00022692"/>
    </source>
</evidence>
<feature type="transmembrane region" description="Helical" evidence="7">
    <location>
        <begin position="310"/>
        <end position="333"/>
    </location>
</feature>
<feature type="transmembrane region" description="Helical" evidence="7">
    <location>
        <begin position="12"/>
        <end position="33"/>
    </location>
</feature>
<dbReference type="InterPro" id="IPR029044">
    <property type="entry name" value="Nucleotide-diphossugar_trans"/>
</dbReference>
<accession>A0A439CTS8</accession>
<comment type="subcellular location">
    <subcellularLocation>
        <location evidence="1">Membrane</location>
    </subcellularLocation>
</comment>